<evidence type="ECO:0000313" key="2">
    <source>
        <dbReference type="EMBL" id="KAF7341933.1"/>
    </source>
</evidence>
<reference evidence="2" key="1">
    <citation type="submission" date="2020-05" db="EMBL/GenBank/DDBJ databases">
        <title>Mycena genomes resolve the evolution of fungal bioluminescence.</title>
        <authorList>
            <person name="Tsai I.J."/>
        </authorList>
    </citation>
    <scope>NUCLEOTIDE SEQUENCE</scope>
    <source>
        <strain evidence="2">160909Yilan</strain>
    </source>
</reference>
<keyword evidence="1" id="KW-0812">Transmembrane</keyword>
<keyword evidence="1" id="KW-0472">Membrane</keyword>
<feature type="transmembrane region" description="Helical" evidence="1">
    <location>
        <begin position="87"/>
        <end position="106"/>
    </location>
</feature>
<evidence type="ECO:0000313" key="3">
    <source>
        <dbReference type="Proteomes" id="UP000623467"/>
    </source>
</evidence>
<feature type="transmembrane region" description="Helical" evidence="1">
    <location>
        <begin position="118"/>
        <end position="141"/>
    </location>
</feature>
<dbReference type="AlphaFoldDB" id="A0A8H6XIN8"/>
<proteinExistence type="predicted"/>
<evidence type="ECO:0000256" key="1">
    <source>
        <dbReference type="SAM" id="Phobius"/>
    </source>
</evidence>
<organism evidence="2 3">
    <name type="scientific">Mycena sanguinolenta</name>
    <dbReference type="NCBI Taxonomy" id="230812"/>
    <lineage>
        <taxon>Eukaryota</taxon>
        <taxon>Fungi</taxon>
        <taxon>Dikarya</taxon>
        <taxon>Basidiomycota</taxon>
        <taxon>Agaricomycotina</taxon>
        <taxon>Agaricomycetes</taxon>
        <taxon>Agaricomycetidae</taxon>
        <taxon>Agaricales</taxon>
        <taxon>Marasmiineae</taxon>
        <taxon>Mycenaceae</taxon>
        <taxon>Mycena</taxon>
    </lineage>
</organism>
<protein>
    <submittedName>
        <fullName evidence="2">Uncharacterized protein</fullName>
    </submittedName>
</protein>
<sequence>MPPPSTLLNILDLASLAELFLQGVLCGQFARYTNVNKHDSGLMKLFVAGLALLTTLKSIQVIAIISIQTLTLVQNLAAISHLWHAQWIMNSALPEAVIVFYVQMFFCHRLWRLSRIVYVSFVPMAFFVFALVAAIVAAYFFSNVALSTFWCAINLGAAMIGDLLQTGSIVFYLLRHSQTLLHRGPMAFMLDSLFRPQSAAPGALCALVNFASIVVTLSFPALFESHLSGSRVASSVANTFLPKVYAIAAMWTLNSRDDIRSAAANNPALTHLDLGTTASGDTSIPEAPWHLASAELETSAGFLSTKSLTKSKTIRPNLQQVWEV</sequence>
<dbReference type="EMBL" id="JACAZH010000026">
    <property type="protein sequence ID" value="KAF7341933.1"/>
    <property type="molecule type" value="Genomic_DNA"/>
</dbReference>
<dbReference type="PANTHER" id="PTHR40465:SF1">
    <property type="entry name" value="DUF6534 DOMAIN-CONTAINING PROTEIN"/>
    <property type="match status" value="1"/>
</dbReference>
<dbReference type="OrthoDB" id="2987396at2759"/>
<dbReference type="Proteomes" id="UP000623467">
    <property type="component" value="Unassembled WGS sequence"/>
</dbReference>
<keyword evidence="1" id="KW-1133">Transmembrane helix</keyword>
<comment type="caution">
    <text evidence="2">The sequence shown here is derived from an EMBL/GenBank/DDBJ whole genome shotgun (WGS) entry which is preliminary data.</text>
</comment>
<accession>A0A8H6XIN8</accession>
<feature type="transmembrane region" description="Helical" evidence="1">
    <location>
        <begin position="147"/>
        <end position="174"/>
    </location>
</feature>
<feature type="transmembrane region" description="Helical" evidence="1">
    <location>
        <begin position="42"/>
        <end position="67"/>
    </location>
</feature>
<feature type="transmembrane region" description="Helical" evidence="1">
    <location>
        <begin position="6"/>
        <end position="30"/>
    </location>
</feature>
<gene>
    <name evidence="2" type="ORF">MSAN_02049300</name>
</gene>
<dbReference type="PANTHER" id="PTHR40465">
    <property type="entry name" value="CHROMOSOME 1, WHOLE GENOME SHOTGUN SEQUENCE"/>
    <property type="match status" value="1"/>
</dbReference>
<keyword evidence="3" id="KW-1185">Reference proteome</keyword>
<name>A0A8H6XIN8_9AGAR</name>